<evidence type="ECO:0000256" key="1">
    <source>
        <dbReference type="SAM" id="Phobius"/>
    </source>
</evidence>
<proteinExistence type="predicted"/>
<keyword evidence="1" id="KW-1133">Transmembrane helix</keyword>
<feature type="transmembrane region" description="Helical" evidence="1">
    <location>
        <begin position="90"/>
        <end position="107"/>
    </location>
</feature>
<dbReference type="EMBL" id="JALP01000085">
    <property type="protein sequence ID" value="THG91186.1"/>
    <property type="molecule type" value="Genomic_DNA"/>
</dbReference>
<gene>
    <name evidence="2" type="ORF">AJ85_06545</name>
</gene>
<keyword evidence="1" id="KW-0472">Membrane</keyword>
<name>A0A4S4K0S8_ALKAL</name>
<organism evidence="2 3">
    <name type="scientific">Alkalihalobacillus alcalophilus ATCC 27647 = CGMCC 1.3604</name>
    <dbReference type="NCBI Taxonomy" id="1218173"/>
    <lineage>
        <taxon>Bacteria</taxon>
        <taxon>Bacillati</taxon>
        <taxon>Bacillota</taxon>
        <taxon>Bacilli</taxon>
        <taxon>Bacillales</taxon>
        <taxon>Bacillaceae</taxon>
        <taxon>Alkalihalobacillus</taxon>
    </lineage>
</organism>
<accession>A0A4S4K0S8</accession>
<dbReference type="RefSeq" id="WP_003321737.1">
    <property type="nucleotide sequence ID" value="NZ_ALPT02000007.1"/>
</dbReference>
<sequence>MKQCDDYVPLYFCNKILCIYRIVGLNKYLLKERIIMSKFSKAFNEYFYAWGDNDPKKEVWRYGKYVSLEKLHGYDDYVYYRPRRQMAGRVIILGGLSLIGVSGYGLYKGGSYLKAKYDKRETDKENL</sequence>
<reference evidence="2 3" key="1">
    <citation type="submission" date="2014-01" db="EMBL/GenBank/DDBJ databases">
        <title>Draft genome sequencing of Bacillus alcalophilus CGMCC 1.3604.</title>
        <authorList>
            <person name="Yang J."/>
            <person name="Diao L."/>
            <person name="Yang S."/>
        </authorList>
    </citation>
    <scope>NUCLEOTIDE SEQUENCE [LARGE SCALE GENOMIC DNA]</scope>
    <source>
        <strain evidence="2 3">CGMCC 1.3604</strain>
    </source>
</reference>
<keyword evidence="1" id="KW-0812">Transmembrane</keyword>
<comment type="caution">
    <text evidence="2">The sequence shown here is derived from an EMBL/GenBank/DDBJ whole genome shotgun (WGS) entry which is preliminary data.</text>
</comment>
<dbReference type="Proteomes" id="UP000297014">
    <property type="component" value="Unassembled WGS sequence"/>
</dbReference>
<protein>
    <submittedName>
        <fullName evidence="2">Uncharacterized protein</fullName>
    </submittedName>
</protein>
<dbReference type="AlphaFoldDB" id="A0A4S4K0S8"/>
<evidence type="ECO:0000313" key="2">
    <source>
        <dbReference type="EMBL" id="THG91186.1"/>
    </source>
</evidence>
<evidence type="ECO:0000313" key="3">
    <source>
        <dbReference type="Proteomes" id="UP000297014"/>
    </source>
</evidence>